<dbReference type="Pfam" id="PF03571">
    <property type="entry name" value="Peptidase_M49"/>
    <property type="match status" value="2"/>
</dbReference>
<evidence type="ECO:0000256" key="2">
    <source>
        <dbReference type="ARBA" id="ARBA00022801"/>
    </source>
</evidence>
<keyword evidence="4" id="KW-0732">Signal</keyword>
<name>A0ABX9Q9G6_9BACT</name>
<keyword evidence="6" id="KW-1185">Reference proteome</keyword>
<dbReference type="RefSeq" id="WP_120585653.1">
    <property type="nucleotide sequence ID" value="NZ_RAWI01000338.1"/>
</dbReference>
<reference evidence="5 6" key="1">
    <citation type="submission" date="2018-09" db="EMBL/GenBank/DDBJ databases">
        <authorList>
            <person name="Livingstone P.G."/>
            <person name="Whitworth D.E."/>
        </authorList>
    </citation>
    <scope>NUCLEOTIDE SEQUENCE [LARGE SCALE GENOMIC DNA]</scope>
    <source>
        <strain evidence="5 6">CA031B</strain>
    </source>
</reference>
<dbReference type="EMBL" id="RAWI01000338">
    <property type="protein sequence ID" value="RKH95945.1"/>
    <property type="molecule type" value="Genomic_DNA"/>
</dbReference>
<gene>
    <name evidence="5" type="ORF">D7Y13_31520</name>
</gene>
<dbReference type="PANTHER" id="PTHR23422:SF11">
    <property type="entry name" value="DIPEPTIDYL PEPTIDASE 3"/>
    <property type="match status" value="1"/>
</dbReference>
<feature type="compositionally biased region" description="Low complexity" evidence="3">
    <location>
        <begin position="21"/>
        <end position="30"/>
    </location>
</feature>
<proteinExistence type="predicted"/>
<protein>
    <submittedName>
        <fullName evidence="5">Peptidase</fullName>
    </submittedName>
</protein>
<organism evidence="5 6">
    <name type="scientific">Corallococcus praedator</name>
    <dbReference type="NCBI Taxonomy" id="2316724"/>
    <lineage>
        <taxon>Bacteria</taxon>
        <taxon>Pseudomonadati</taxon>
        <taxon>Myxococcota</taxon>
        <taxon>Myxococcia</taxon>
        <taxon>Myxococcales</taxon>
        <taxon>Cystobacterineae</taxon>
        <taxon>Myxococcaceae</taxon>
        <taxon>Corallococcus</taxon>
    </lineage>
</organism>
<accession>A0ABX9Q9G6</accession>
<sequence length="729" mass="79847">MKPLLLAAVLAAAPSTPPSVAPATSKPAPAQVAQPSLTVPGGKFLRARSGNTAVAQMFAPGVAELSAQEKRVAWSLTLAAHAGEDIAYDQLGWKLVPAKRLLEGAWLFGRDARSEASGFDAKLAEYLMRFYGHGGNHDSTTGQKFVPGFTAEQLDAAATRALAAGAPYPVKDEASLKVWLQELKPTLFDAAFEPQLTSKAPPPGQDLLTASSNTAYGPGVTLKDLEGFQEKYPLNSRVVKENGKLVEQVFRAGTPDGKVKPGLYAKELSRVIAHLQEAMKSAEPAQKASLGKLVRYFQTGSPKDWDAYNIAWLKVDPKVDLNLGFIETYVDPRGHKGQWEGLINYRDAKENQIMELMGRKAQYFEDRLPWPAQYRRKKVALPVAKAINFITAYPQPPAGINLPNEQHVREKYGSKSVMVTNVMETASAVTRLPLALEFSRTAEDREQARKYSVTARKWLVAFHEVLGHASGQVDAKLKGQSPSVFLKEYDNTLEEARADLVALWHAFDPALAELSPDHEAIAKQMYRDFLVEGLTNLRRVETGNAFEEDHQRGHHMTVTFLEEKGVVKPVVEDGRTYLTVPDYAKMREAVGELLSRLMVIKATGDYEGIRALVQQKGIHFDPKLRDEVARRVKAVDVPTVVLFNSPRVVPVLDAKGTVVDLKEDSTQAFVDQHLERSLLGQLSPAEARTVAPKLAASPDALREAFRALGAETTSAPPTTKGAAPKKSTP</sequence>
<evidence type="ECO:0000256" key="4">
    <source>
        <dbReference type="SAM" id="SignalP"/>
    </source>
</evidence>
<dbReference type="InterPro" id="IPR039461">
    <property type="entry name" value="Peptidase_M49"/>
</dbReference>
<evidence type="ECO:0000313" key="5">
    <source>
        <dbReference type="EMBL" id="RKH95945.1"/>
    </source>
</evidence>
<dbReference type="Proteomes" id="UP000278907">
    <property type="component" value="Unassembled WGS sequence"/>
</dbReference>
<feature type="region of interest" description="Disordered" evidence="3">
    <location>
        <begin position="15"/>
        <end position="34"/>
    </location>
</feature>
<evidence type="ECO:0000256" key="3">
    <source>
        <dbReference type="SAM" id="MobiDB-lite"/>
    </source>
</evidence>
<evidence type="ECO:0000256" key="1">
    <source>
        <dbReference type="ARBA" id="ARBA00022723"/>
    </source>
</evidence>
<dbReference type="Gene3D" id="3.30.540.30">
    <property type="match status" value="2"/>
</dbReference>
<feature type="region of interest" description="Disordered" evidence="3">
    <location>
        <begin position="708"/>
        <end position="729"/>
    </location>
</feature>
<keyword evidence="1" id="KW-0479">Metal-binding</keyword>
<feature type="chain" id="PRO_5046524090" evidence="4">
    <location>
        <begin position="22"/>
        <end position="729"/>
    </location>
</feature>
<keyword evidence="2" id="KW-0378">Hydrolase</keyword>
<dbReference type="PANTHER" id="PTHR23422">
    <property type="entry name" value="DIPEPTIDYL PEPTIDASE III-RELATED"/>
    <property type="match status" value="1"/>
</dbReference>
<evidence type="ECO:0000313" key="6">
    <source>
        <dbReference type="Proteomes" id="UP000278907"/>
    </source>
</evidence>
<comment type="caution">
    <text evidence="5">The sequence shown here is derived from an EMBL/GenBank/DDBJ whole genome shotgun (WGS) entry which is preliminary data.</text>
</comment>
<feature type="signal peptide" evidence="4">
    <location>
        <begin position="1"/>
        <end position="21"/>
    </location>
</feature>